<evidence type="ECO:0000313" key="5">
    <source>
        <dbReference type="EMBL" id="EGO65365.1"/>
    </source>
</evidence>
<dbReference type="PANTHER" id="PTHR44757">
    <property type="entry name" value="DIGUANYLATE CYCLASE DGCP"/>
    <property type="match status" value="1"/>
</dbReference>
<feature type="domain" description="EAL" evidence="3">
    <location>
        <begin position="309"/>
        <end position="562"/>
    </location>
</feature>
<dbReference type="NCBIfam" id="TIGR00254">
    <property type="entry name" value="GGDEF"/>
    <property type="match status" value="1"/>
</dbReference>
<protein>
    <submittedName>
        <fullName evidence="5">Diguanylate cyclase/phosphodiesterase with PAS/PAC and GAF sensor(S)</fullName>
    </submittedName>
</protein>
<dbReference type="Pfam" id="PF00990">
    <property type="entry name" value="GGDEF"/>
    <property type="match status" value="1"/>
</dbReference>
<dbReference type="CDD" id="cd01949">
    <property type="entry name" value="GGDEF"/>
    <property type="match status" value="1"/>
</dbReference>
<dbReference type="eggNOG" id="COG5001">
    <property type="taxonomic scope" value="Bacteria"/>
</dbReference>
<dbReference type="SMART" id="SM00052">
    <property type="entry name" value="EAL"/>
    <property type="match status" value="1"/>
</dbReference>
<evidence type="ECO:0000256" key="1">
    <source>
        <dbReference type="SAM" id="Coils"/>
    </source>
</evidence>
<dbReference type="FunFam" id="3.20.20.450:FF:000001">
    <property type="entry name" value="Cyclic di-GMP phosphodiesterase yahA"/>
    <property type="match status" value="1"/>
</dbReference>
<dbReference type="Pfam" id="PF00563">
    <property type="entry name" value="EAL"/>
    <property type="match status" value="1"/>
</dbReference>
<evidence type="ECO:0000313" key="6">
    <source>
        <dbReference type="Proteomes" id="UP000003240"/>
    </source>
</evidence>
<dbReference type="InterPro" id="IPR029787">
    <property type="entry name" value="Nucleotide_cyclase"/>
</dbReference>
<dbReference type="PANTHER" id="PTHR44757:SF2">
    <property type="entry name" value="BIOFILM ARCHITECTURE MAINTENANCE PROTEIN MBAA"/>
    <property type="match status" value="1"/>
</dbReference>
<dbReference type="InterPro" id="IPR035919">
    <property type="entry name" value="EAL_sf"/>
</dbReference>
<keyword evidence="1" id="KW-0175">Coiled coil</keyword>
<keyword evidence="2" id="KW-0472">Membrane</keyword>
<organism evidence="5 6">
    <name type="scientific">Acetonema longum DSM 6540</name>
    <dbReference type="NCBI Taxonomy" id="1009370"/>
    <lineage>
        <taxon>Bacteria</taxon>
        <taxon>Bacillati</taxon>
        <taxon>Bacillota</taxon>
        <taxon>Negativicutes</taxon>
        <taxon>Acetonemataceae</taxon>
        <taxon>Acetonema</taxon>
    </lineage>
</organism>
<keyword evidence="2" id="KW-0812">Transmembrane</keyword>
<proteinExistence type="predicted"/>
<gene>
    <name evidence="5" type="ORF">ALO_02086</name>
</gene>
<dbReference type="AlphaFoldDB" id="F7NEF4"/>
<dbReference type="PROSITE" id="PS50883">
    <property type="entry name" value="EAL"/>
    <property type="match status" value="1"/>
</dbReference>
<feature type="transmembrane region" description="Helical" evidence="2">
    <location>
        <begin position="59"/>
        <end position="77"/>
    </location>
</feature>
<keyword evidence="6" id="KW-1185">Reference proteome</keyword>
<dbReference type="SMART" id="SM00267">
    <property type="entry name" value="GGDEF"/>
    <property type="match status" value="1"/>
</dbReference>
<dbReference type="Gene3D" id="3.30.70.270">
    <property type="match status" value="1"/>
</dbReference>
<reference evidence="5 6" key="1">
    <citation type="journal article" date="2011" name="EMBO J.">
        <title>Structural diversity of bacterial flagellar motors.</title>
        <authorList>
            <person name="Chen S."/>
            <person name="Beeby M."/>
            <person name="Murphy G.E."/>
            <person name="Leadbetter J.R."/>
            <person name="Hendrixson D.R."/>
            <person name="Briegel A."/>
            <person name="Li Z."/>
            <person name="Shi J."/>
            <person name="Tocheva E.I."/>
            <person name="Muller A."/>
            <person name="Dobro M.J."/>
            <person name="Jensen G.J."/>
        </authorList>
    </citation>
    <scope>NUCLEOTIDE SEQUENCE [LARGE SCALE GENOMIC DNA]</scope>
    <source>
        <strain evidence="5 6">DSM 6540</strain>
    </source>
</reference>
<keyword evidence="2" id="KW-1133">Transmembrane helix</keyword>
<sequence>MPLFLSDSVKQAVRTLSSGKISLKISFWYLVASSLWILLSDQAVALLDVDMPTFIRMNTYKGWTFVLVTAILLYLLVQRFLRTAVESGNKLMIAQQELESSYEELAAAEEELRQQFETFEGQTKTLTLSEWNYRNLYYDALTGLPNRYLLRDRLQKAVEDASAGKEKLAVIFLDLDGFKLMNDTLGHLAGDELLKAVGGRLAASVSGNDTVGRLGGDEFMVLVKNGQSLDNIDATVDKLIQAVATPWQHNGSTYRVTCKAGIALSSESHSTDADALLRQADIAMYQAKEQGKGKYQYYLPDMAIQFSRRLEIETELHRAIEEQQFILHYQPQVAGNGRIVGVEALLRWQHPTKGLIPPQDFIPVAEETGLILKIGEWVLNTACRQSRIWQDAGLPDLLMAVNLSAHQLQQKDLIKVISRAMDKAGVKPENLVLEITETMAMENAEHTVQVLQALRTMGIRIALDDFGVGYSSLIYLKRFHINSLKIDRSFIQDIHTNSEGAIIVRMILALAKNLNYVVVAEGVETVGQLSFLKDLQCDYMQGYLFSEPLPASAMTKLLAQYGNRL</sequence>
<dbReference type="PROSITE" id="PS50887">
    <property type="entry name" value="GGDEF"/>
    <property type="match status" value="1"/>
</dbReference>
<feature type="domain" description="GGDEF" evidence="4">
    <location>
        <begin position="166"/>
        <end position="300"/>
    </location>
</feature>
<name>F7NEF4_9FIRM</name>
<dbReference type="EMBL" id="AFGF01000017">
    <property type="protein sequence ID" value="EGO65365.1"/>
    <property type="molecule type" value="Genomic_DNA"/>
</dbReference>
<dbReference type="InterPro" id="IPR000160">
    <property type="entry name" value="GGDEF_dom"/>
</dbReference>
<dbReference type="CDD" id="cd01948">
    <property type="entry name" value="EAL"/>
    <property type="match status" value="1"/>
</dbReference>
<dbReference type="OrthoDB" id="9759607at2"/>
<dbReference type="InterPro" id="IPR052155">
    <property type="entry name" value="Biofilm_reg_signaling"/>
</dbReference>
<evidence type="ECO:0000259" key="4">
    <source>
        <dbReference type="PROSITE" id="PS50887"/>
    </source>
</evidence>
<dbReference type="Proteomes" id="UP000003240">
    <property type="component" value="Unassembled WGS sequence"/>
</dbReference>
<comment type="caution">
    <text evidence="5">The sequence shown here is derived from an EMBL/GenBank/DDBJ whole genome shotgun (WGS) entry which is preliminary data.</text>
</comment>
<evidence type="ECO:0000259" key="3">
    <source>
        <dbReference type="PROSITE" id="PS50883"/>
    </source>
</evidence>
<feature type="transmembrane region" description="Helical" evidence="2">
    <location>
        <begin position="21"/>
        <end position="39"/>
    </location>
</feature>
<dbReference type="InterPro" id="IPR001633">
    <property type="entry name" value="EAL_dom"/>
</dbReference>
<dbReference type="RefSeq" id="WP_004092314.1">
    <property type="nucleotide sequence ID" value="NZ_AFGF01000017.1"/>
</dbReference>
<evidence type="ECO:0000256" key="2">
    <source>
        <dbReference type="SAM" id="Phobius"/>
    </source>
</evidence>
<dbReference type="SUPFAM" id="SSF55073">
    <property type="entry name" value="Nucleotide cyclase"/>
    <property type="match status" value="1"/>
</dbReference>
<dbReference type="InterPro" id="IPR043128">
    <property type="entry name" value="Rev_trsase/Diguanyl_cyclase"/>
</dbReference>
<accession>F7NEF4</accession>
<dbReference type="Gene3D" id="3.20.20.450">
    <property type="entry name" value="EAL domain"/>
    <property type="match status" value="1"/>
</dbReference>
<dbReference type="STRING" id="1009370.ALO_02086"/>
<feature type="coiled-coil region" evidence="1">
    <location>
        <begin position="91"/>
        <end position="122"/>
    </location>
</feature>
<dbReference type="SUPFAM" id="SSF141868">
    <property type="entry name" value="EAL domain-like"/>
    <property type="match status" value="1"/>
</dbReference>